<sequence>MVVGENTNNGGERRKRLGSNAAADIFSRRGISGCKHPPIPFKGGLCGEKQFSWNEPFSKYGTQRKSFQ</sequence>
<protein>
    <submittedName>
        <fullName evidence="1">Uncharacterized protein</fullName>
    </submittedName>
</protein>
<accession>A0A3M9MX01</accession>
<evidence type="ECO:0000313" key="1">
    <source>
        <dbReference type="EMBL" id="RNI30056.1"/>
    </source>
</evidence>
<organism evidence="1 2">
    <name type="scientific">Rufibacter immobilis</name>
    <dbReference type="NCBI Taxonomy" id="1348778"/>
    <lineage>
        <taxon>Bacteria</taxon>
        <taxon>Pseudomonadati</taxon>
        <taxon>Bacteroidota</taxon>
        <taxon>Cytophagia</taxon>
        <taxon>Cytophagales</taxon>
        <taxon>Hymenobacteraceae</taxon>
        <taxon>Rufibacter</taxon>
    </lineage>
</organism>
<gene>
    <name evidence="1" type="ORF">EFA69_11105</name>
</gene>
<dbReference type="Proteomes" id="UP000271010">
    <property type="component" value="Unassembled WGS sequence"/>
</dbReference>
<proteinExistence type="predicted"/>
<evidence type="ECO:0000313" key="2">
    <source>
        <dbReference type="Proteomes" id="UP000271010"/>
    </source>
</evidence>
<reference evidence="1 2" key="1">
    <citation type="submission" date="2018-11" db="EMBL/GenBank/DDBJ databases">
        <title>Rufibacter latericius sp. nov., isolated from water in Baiyang Lake.</title>
        <authorList>
            <person name="Yang Y."/>
        </authorList>
    </citation>
    <scope>NUCLEOTIDE SEQUENCE [LARGE SCALE GENOMIC DNA]</scope>
    <source>
        <strain evidence="1 2">MCC P1</strain>
    </source>
</reference>
<comment type="caution">
    <text evidence="1">The sequence shown here is derived from an EMBL/GenBank/DDBJ whole genome shotgun (WGS) entry which is preliminary data.</text>
</comment>
<dbReference type="AlphaFoldDB" id="A0A3M9MX01"/>
<keyword evidence="2" id="KW-1185">Reference proteome</keyword>
<name>A0A3M9MX01_9BACT</name>
<dbReference type="EMBL" id="RJJE01000009">
    <property type="protein sequence ID" value="RNI30056.1"/>
    <property type="molecule type" value="Genomic_DNA"/>
</dbReference>